<dbReference type="Gene3D" id="3.30.40.10">
    <property type="entry name" value="Zinc/RING finger domain, C3HC4 (zinc finger)"/>
    <property type="match status" value="1"/>
</dbReference>
<dbReference type="GO" id="GO:0031267">
    <property type="term" value="F:small GTPase binding"/>
    <property type="evidence" value="ECO:0007669"/>
    <property type="project" value="InterPro"/>
</dbReference>
<dbReference type="Gene3D" id="2.60.40.150">
    <property type="entry name" value="C2 domain"/>
    <property type="match status" value="2"/>
</dbReference>
<feature type="compositionally biased region" description="Basic and acidic residues" evidence="11">
    <location>
        <begin position="275"/>
        <end position="292"/>
    </location>
</feature>
<dbReference type="SUPFAM" id="SSF49562">
    <property type="entry name" value="C2 domain (Calcium/lipid-binding domain, CaLB)"/>
    <property type="match status" value="2"/>
</dbReference>
<dbReference type="GO" id="GO:0042391">
    <property type="term" value="P:regulation of membrane potential"/>
    <property type="evidence" value="ECO:0007669"/>
    <property type="project" value="TreeGrafter"/>
</dbReference>
<dbReference type="InterPro" id="IPR035892">
    <property type="entry name" value="C2_domain_sf"/>
</dbReference>
<feature type="compositionally biased region" description="Pro residues" evidence="11">
    <location>
        <begin position="11"/>
        <end position="22"/>
    </location>
</feature>
<dbReference type="SMART" id="SM00228">
    <property type="entry name" value="PDZ"/>
    <property type="match status" value="1"/>
</dbReference>
<evidence type="ECO:0000259" key="15">
    <source>
        <dbReference type="PROSITE" id="PS50916"/>
    </source>
</evidence>
<feature type="compositionally biased region" description="Basic and acidic residues" evidence="11">
    <location>
        <begin position="299"/>
        <end position="329"/>
    </location>
</feature>
<dbReference type="Proteomes" id="UP000472277">
    <property type="component" value="Chromosome 38"/>
</dbReference>
<dbReference type="CDD" id="cd04031">
    <property type="entry name" value="C2A_RIM1alpha"/>
    <property type="match status" value="1"/>
</dbReference>
<dbReference type="GO" id="GO:0030154">
    <property type="term" value="P:cell differentiation"/>
    <property type="evidence" value="ECO:0007669"/>
    <property type="project" value="UniProtKB-KW"/>
</dbReference>
<reference evidence="16" key="2">
    <citation type="submission" date="2025-09" db="UniProtKB">
        <authorList>
            <consortium name="Ensembl"/>
        </authorList>
    </citation>
    <scope>IDENTIFICATION</scope>
</reference>
<keyword evidence="6" id="KW-0862">Zinc</keyword>
<keyword evidence="4 9" id="KW-0863">Zinc-finger</keyword>
<dbReference type="GO" id="GO:0048791">
    <property type="term" value="P:calcium ion-regulated exocytosis of neurotransmitter"/>
    <property type="evidence" value="ECO:0007669"/>
    <property type="project" value="TreeGrafter"/>
</dbReference>
<feature type="region of interest" description="Disordered" evidence="11">
    <location>
        <begin position="1060"/>
        <end position="1082"/>
    </location>
</feature>
<dbReference type="GO" id="GO:0008270">
    <property type="term" value="F:zinc ion binding"/>
    <property type="evidence" value="ECO:0007669"/>
    <property type="project" value="UniProtKB-KW"/>
</dbReference>
<feature type="domain" description="RabBD" evidence="15">
    <location>
        <begin position="24"/>
        <end position="154"/>
    </location>
</feature>
<dbReference type="GO" id="GO:0006886">
    <property type="term" value="P:intracellular protein transport"/>
    <property type="evidence" value="ECO:0007669"/>
    <property type="project" value="InterPro"/>
</dbReference>
<dbReference type="InterPro" id="IPR010911">
    <property type="entry name" value="Rab_BD"/>
</dbReference>
<dbReference type="Gene3D" id="2.30.42.10">
    <property type="match status" value="1"/>
</dbReference>
<keyword evidence="5" id="KW-0221">Differentiation</keyword>
<dbReference type="FunFam" id="2.60.40.150:FF:000003">
    <property type="entry name" value="Regulating synaptic membrane exocytosis protein 2"/>
    <property type="match status" value="1"/>
</dbReference>
<evidence type="ECO:0000256" key="3">
    <source>
        <dbReference type="ARBA" id="ARBA00022737"/>
    </source>
</evidence>
<sequence length="1348" mass="149144">MSSASVGPQGGPRPPTAPPTVPELPDLSHLTEEERKIIMAVMDRQKEEEEKEEAVLKTLHQQFESYKEQVRRIGVETRRQQQGQHKDDAPTCGICRKTKFADGCGHHCSYCQTKFCARCGGRVSLRSNNVMWVCNLCRKQQEILTKSGEWFSGPGARQMSLDGGLNAPPTGGDTQRGDRKLLRSRSQAPPSSSGNAGAAPDGTPQPPTVPAKGALDTMPASRARSEPPRDKKRPVSLHEQNGKPGGLGRGRGGRGPPGKLQTVASQEEFCGPGDIDWRDGRHLEKVRSHDYPDGGDQGNRPDLRRRPPEEDELERKRRQEEEFQTRYRSDPNLARYPVKPQKEEQEMRMHAKVSKVRHERRHSNNAINEVGLEGGGGNMGDVPENRLRRGGGGGGGEPDRKVSLENHRAYSMDRTVGGGGGGGMGQGPQGGPPPPAGWDPPKGPHPSQLDPNSQAAMMHKARREKSGDSLLRKNSQSSDQSESLRPPPPRPYKSKRGVNKRQMSISSSEEEGASTPEYTSCEDVDMESVSEKGDWDCHPLDPAVWHHPVTWQPSKEGDHLIGRITLSKRLAMPREAGSLLGLKVVGGKMTETGRLGAFITKVKKGSLADIVGHLRAGDEVLQWNGKSLPGATKKEVYNIILESKAEPQVEIVVSRPIGDIPRIPETSHPPLESTGSSSFESQKMERPSISVMSPTSPATLRALPVILPGQLSVKLWYDKVGHQLIVNVLQMYFLPDRSDKSKRRTKTVKKSAGPKWNQTFLYSHVHRRDFRERMLEITVWDQPRIQEEESDFLGEILIELETALLDDVPHWYKLQTHDVSSLPLPQPSPYLPRRHASHDSPSKKLQSKSWCRERNSTLTVPEQQRLAQHRSRSVSPHREDITRARSRPAHVPMQRSLDEIHQNRHHSCSPSRYHDSHGEHRSGDSDYEYSEDSDLQPSLDRVRSASTTCLRPDTNLHSPDKDRYTHTNLHSPDKDRHQSSSLLSHRLQMYADQRRSSDNLSARSSDSDMSDASALSRASSASRLSSTSYMSIQSERPRGRLRSVPRRTMLKSTSVSGEIYASERTDGSQSDTALGTVGMGGKKRRSSLSARVVSIVSNRRSRSTSQIIEGKGKKEKGASIQRSTETGMAVEMTRNMSRQSSKESTNGTMNSCNSEGNLLFGGVRLGQPGNQFSDFLDGLGPAQLVGRQTLATPAIGDIQIGMMDKKGQLEVEVIRARGLVQKPGSKSLPAPYVKVYLLNNGAYVAKKKTKIARKTLDPLYQQALQFEESPQGKVLQVIVWGDYGRMDHKSFMGVAQILLEELDLTSTVIGWYKLFPPSSLVDPTLASLTRRASQSSLDSSSGPPGTRS</sequence>
<evidence type="ECO:0000313" key="16">
    <source>
        <dbReference type="Ensembl" id="ENSSTUP00000111886.1"/>
    </source>
</evidence>
<keyword evidence="1" id="KW-0597">Phosphoprotein</keyword>
<dbReference type="PROSITE" id="PS50916">
    <property type="entry name" value="RABBD"/>
    <property type="match status" value="1"/>
</dbReference>
<feature type="compositionally biased region" description="Low complexity" evidence="11">
    <location>
        <begin position="1010"/>
        <end position="1026"/>
    </location>
</feature>
<dbReference type="Pfam" id="PF00168">
    <property type="entry name" value="C2"/>
    <property type="match status" value="2"/>
</dbReference>
<keyword evidence="7" id="KW-0770">Synapse</keyword>
<dbReference type="SUPFAM" id="SSF50156">
    <property type="entry name" value="PDZ domain-like"/>
    <property type="match status" value="1"/>
</dbReference>
<dbReference type="InterPro" id="IPR011011">
    <property type="entry name" value="Znf_FYVE_PHD"/>
</dbReference>
<dbReference type="InterPro" id="IPR000008">
    <property type="entry name" value="C2_dom"/>
</dbReference>
<feature type="domain" description="FYVE-type" evidence="14">
    <location>
        <begin position="86"/>
        <end position="142"/>
    </location>
</feature>
<feature type="compositionally biased region" description="Gly residues" evidence="11">
    <location>
        <begin position="243"/>
        <end position="256"/>
    </location>
</feature>
<keyword evidence="10" id="KW-0175">Coiled coil</keyword>
<dbReference type="PANTHER" id="PTHR12157:SF18">
    <property type="entry name" value="REGULATING SYNAPTIC MEMBRANE EXOCYTOSIS PROTEIN 1"/>
    <property type="match status" value="1"/>
</dbReference>
<feature type="compositionally biased region" description="Polar residues" evidence="11">
    <location>
        <begin position="472"/>
        <end position="483"/>
    </location>
</feature>
<feature type="region of interest" description="Disordered" evidence="11">
    <location>
        <begin position="149"/>
        <end position="520"/>
    </location>
</feature>
<evidence type="ECO:0000256" key="9">
    <source>
        <dbReference type="PROSITE-ProRule" id="PRU00091"/>
    </source>
</evidence>
<dbReference type="InterPro" id="IPR017455">
    <property type="entry name" value="Znf_FYVE-rel"/>
</dbReference>
<dbReference type="PROSITE" id="PS50004">
    <property type="entry name" value="C2"/>
    <property type="match status" value="2"/>
</dbReference>
<evidence type="ECO:0000256" key="1">
    <source>
        <dbReference type="ARBA" id="ARBA00022553"/>
    </source>
</evidence>
<dbReference type="Pfam" id="PF22601">
    <property type="entry name" value="RIM2a_ZnF"/>
    <property type="match status" value="1"/>
</dbReference>
<evidence type="ECO:0000256" key="10">
    <source>
        <dbReference type="SAM" id="Coils"/>
    </source>
</evidence>
<feature type="region of interest" description="Disordered" evidence="11">
    <location>
        <begin position="822"/>
        <end position="981"/>
    </location>
</feature>
<evidence type="ECO:0000256" key="2">
    <source>
        <dbReference type="ARBA" id="ARBA00022723"/>
    </source>
</evidence>
<keyword evidence="3" id="KW-0677">Repeat</keyword>
<feature type="region of interest" description="Disordered" evidence="11">
    <location>
        <begin position="1"/>
        <end position="30"/>
    </location>
</feature>
<evidence type="ECO:0000256" key="6">
    <source>
        <dbReference type="ARBA" id="ARBA00022833"/>
    </source>
</evidence>
<feature type="compositionally biased region" description="Gly residues" evidence="11">
    <location>
        <begin position="416"/>
        <end position="429"/>
    </location>
</feature>
<dbReference type="FunFam" id="2.30.42.10:FF:000003">
    <property type="entry name" value="Regulating synaptic membrane exocytosis protein 1, putative"/>
    <property type="match status" value="1"/>
</dbReference>
<feature type="compositionally biased region" description="Low complexity" evidence="11">
    <location>
        <begin position="188"/>
        <end position="202"/>
    </location>
</feature>
<feature type="compositionally biased region" description="Basic and acidic residues" evidence="11">
    <location>
        <begin position="340"/>
        <end position="349"/>
    </location>
</feature>
<dbReference type="PROSITE" id="PS50178">
    <property type="entry name" value="ZF_FYVE"/>
    <property type="match status" value="1"/>
</dbReference>
<feature type="coiled-coil region" evidence="10">
    <location>
        <begin position="42"/>
        <end position="69"/>
    </location>
</feature>
<dbReference type="FunFam" id="3.30.40.10:FF:000044">
    <property type="entry name" value="Regulating synaptic membrane exocytosis protein 2"/>
    <property type="match status" value="1"/>
</dbReference>
<evidence type="ECO:0000256" key="8">
    <source>
        <dbReference type="ARBA" id="ARBA00034103"/>
    </source>
</evidence>
<dbReference type="GO" id="GO:0042734">
    <property type="term" value="C:presynaptic membrane"/>
    <property type="evidence" value="ECO:0007669"/>
    <property type="project" value="TreeGrafter"/>
</dbReference>
<dbReference type="InterPro" id="IPR054386">
    <property type="entry name" value="RIM_Znf"/>
</dbReference>
<evidence type="ECO:0000259" key="14">
    <source>
        <dbReference type="PROSITE" id="PS50178"/>
    </source>
</evidence>
<reference evidence="16" key="1">
    <citation type="submission" date="2025-08" db="UniProtKB">
        <authorList>
            <consortium name="Ensembl"/>
        </authorList>
    </citation>
    <scope>IDENTIFICATION</scope>
</reference>
<dbReference type="PROSITE" id="PS50106">
    <property type="entry name" value="PDZ"/>
    <property type="match status" value="1"/>
</dbReference>
<gene>
    <name evidence="16" type="primary">RIMS1</name>
</gene>
<dbReference type="InterPro" id="IPR039032">
    <property type="entry name" value="Rim-like"/>
</dbReference>
<evidence type="ECO:0000259" key="13">
    <source>
        <dbReference type="PROSITE" id="PS50106"/>
    </source>
</evidence>
<feature type="compositionally biased region" description="Pro residues" evidence="11">
    <location>
        <begin position="430"/>
        <end position="444"/>
    </location>
</feature>
<feature type="compositionally biased region" description="Polar residues" evidence="11">
    <location>
        <begin position="856"/>
        <end position="866"/>
    </location>
</feature>
<feature type="compositionally biased region" description="Basic and acidic residues" evidence="11">
    <location>
        <begin position="912"/>
        <end position="924"/>
    </location>
</feature>
<feature type="compositionally biased region" description="Basic and acidic residues" evidence="11">
    <location>
        <begin position="958"/>
        <end position="978"/>
    </location>
</feature>
<organism evidence="16 17">
    <name type="scientific">Salmo trutta</name>
    <name type="common">Brown trout</name>
    <dbReference type="NCBI Taxonomy" id="8032"/>
    <lineage>
        <taxon>Eukaryota</taxon>
        <taxon>Metazoa</taxon>
        <taxon>Chordata</taxon>
        <taxon>Craniata</taxon>
        <taxon>Vertebrata</taxon>
        <taxon>Euteleostomi</taxon>
        <taxon>Actinopterygii</taxon>
        <taxon>Neopterygii</taxon>
        <taxon>Teleostei</taxon>
        <taxon>Protacanthopterygii</taxon>
        <taxon>Salmoniformes</taxon>
        <taxon>Salmonidae</taxon>
        <taxon>Salmoninae</taxon>
        <taxon>Salmo</taxon>
    </lineage>
</organism>
<evidence type="ECO:0000256" key="11">
    <source>
        <dbReference type="SAM" id="MobiDB-lite"/>
    </source>
</evidence>
<dbReference type="CDD" id="cd04028">
    <property type="entry name" value="C2B_RIM1alpha"/>
    <property type="match status" value="1"/>
</dbReference>
<dbReference type="GO" id="GO:2000300">
    <property type="term" value="P:regulation of synaptic vesicle exocytosis"/>
    <property type="evidence" value="ECO:0007669"/>
    <property type="project" value="TreeGrafter"/>
</dbReference>
<feature type="compositionally biased region" description="Basic residues" evidence="11">
    <location>
        <begin position="350"/>
        <end position="363"/>
    </location>
</feature>
<evidence type="ECO:0000256" key="7">
    <source>
        <dbReference type="ARBA" id="ARBA00023018"/>
    </source>
</evidence>
<keyword evidence="17" id="KW-1185">Reference proteome</keyword>
<feature type="compositionally biased region" description="Acidic residues" evidence="11">
    <location>
        <begin position="925"/>
        <end position="934"/>
    </location>
</feature>
<name>A0A674EUG0_SALTR</name>
<dbReference type="FunFam" id="2.60.40.150:FF:000001">
    <property type="entry name" value="Regulating synaptic membrane exocytosis 3, isoform CRA_a"/>
    <property type="match status" value="1"/>
</dbReference>
<dbReference type="SMART" id="SM00239">
    <property type="entry name" value="C2"/>
    <property type="match status" value="2"/>
</dbReference>
<accession>A0A674EUG0</accession>
<dbReference type="SUPFAM" id="SSF57903">
    <property type="entry name" value="FYVE/PHD zinc finger"/>
    <property type="match status" value="1"/>
</dbReference>
<feature type="region of interest" description="Disordered" evidence="11">
    <location>
        <begin position="993"/>
        <end position="1039"/>
    </location>
</feature>
<dbReference type="InterPro" id="IPR001478">
    <property type="entry name" value="PDZ"/>
</dbReference>
<comment type="subcellular location">
    <subcellularLocation>
        <location evidence="8">Synapse</location>
    </subcellularLocation>
</comment>
<evidence type="ECO:0000259" key="12">
    <source>
        <dbReference type="PROSITE" id="PS50004"/>
    </source>
</evidence>
<dbReference type="GO" id="GO:0048788">
    <property type="term" value="C:cytoskeleton of presynaptic active zone"/>
    <property type="evidence" value="ECO:0007669"/>
    <property type="project" value="TreeGrafter"/>
</dbReference>
<dbReference type="InterPro" id="IPR013083">
    <property type="entry name" value="Znf_RING/FYVE/PHD"/>
</dbReference>
<proteinExistence type="predicted"/>
<dbReference type="GO" id="GO:0048167">
    <property type="term" value="P:regulation of synaptic plasticity"/>
    <property type="evidence" value="ECO:0007669"/>
    <property type="project" value="TreeGrafter"/>
</dbReference>
<evidence type="ECO:0000256" key="4">
    <source>
        <dbReference type="ARBA" id="ARBA00022771"/>
    </source>
</evidence>
<dbReference type="Pfam" id="PF00595">
    <property type="entry name" value="PDZ"/>
    <property type="match status" value="1"/>
</dbReference>
<feature type="domain" description="C2" evidence="12">
    <location>
        <begin position="692"/>
        <end position="812"/>
    </location>
</feature>
<dbReference type="InterPro" id="IPR036034">
    <property type="entry name" value="PDZ_sf"/>
</dbReference>
<dbReference type="PANTHER" id="PTHR12157">
    <property type="entry name" value="REGULATING SYNAPTIC MEMBRANE EXOCYTOSIS PROTEIN"/>
    <property type="match status" value="1"/>
</dbReference>
<dbReference type="GO" id="GO:0050806">
    <property type="term" value="P:positive regulation of synaptic transmission"/>
    <property type="evidence" value="ECO:0007669"/>
    <property type="project" value="TreeGrafter"/>
</dbReference>
<protein>
    <submittedName>
        <fullName evidence="16">Regulating synaptic membrane exocytosis 1</fullName>
    </submittedName>
</protein>
<dbReference type="GO" id="GO:0044325">
    <property type="term" value="F:transmembrane transporter binding"/>
    <property type="evidence" value="ECO:0007669"/>
    <property type="project" value="TreeGrafter"/>
</dbReference>
<evidence type="ECO:0000256" key="5">
    <source>
        <dbReference type="ARBA" id="ARBA00022782"/>
    </source>
</evidence>
<evidence type="ECO:0000313" key="17">
    <source>
        <dbReference type="Proteomes" id="UP000472277"/>
    </source>
</evidence>
<feature type="domain" description="PDZ" evidence="13">
    <location>
        <begin position="569"/>
        <end position="655"/>
    </location>
</feature>
<keyword evidence="2" id="KW-0479">Metal-binding</keyword>
<dbReference type="Ensembl" id="ENSSTUT00000119784.1">
    <property type="protein sequence ID" value="ENSSTUP00000111886.1"/>
    <property type="gene ID" value="ENSSTUG00000049254.1"/>
</dbReference>
<dbReference type="CDD" id="cd06714">
    <property type="entry name" value="PDZ_RIM-like"/>
    <property type="match status" value="1"/>
</dbReference>
<dbReference type="GeneTree" id="ENSGT00940000155134"/>
<feature type="domain" description="C2" evidence="12">
    <location>
        <begin position="1194"/>
        <end position="1312"/>
    </location>
</feature>
<feature type="compositionally biased region" description="Basic and acidic residues" evidence="11">
    <location>
        <begin position="397"/>
        <end position="411"/>
    </location>
</feature>